<evidence type="ECO:0000256" key="9">
    <source>
        <dbReference type="ARBA" id="ARBA00023136"/>
    </source>
</evidence>
<evidence type="ECO:0000256" key="6">
    <source>
        <dbReference type="ARBA" id="ARBA00022968"/>
    </source>
</evidence>
<dbReference type="Gene3D" id="3.90.550.50">
    <property type="match status" value="1"/>
</dbReference>
<keyword evidence="7 10" id="KW-1133">Transmembrane helix</keyword>
<keyword evidence="5 10" id="KW-0812">Transmembrane</keyword>
<accession>A0A9Q0RKU0</accession>
<evidence type="ECO:0000256" key="5">
    <source>
        <dbReference type="ARBA" id="ARBA00022692"/>
    </source>
</evidence>
<evidence type="ECO:0000256" key="1">
    <source>
        <dbReference type="ARBA" id="ARBA00004323"/>
    </source>
</evidence>
<keyword evidence="8 10" id="KW-0333">Golgi apparatus</keyword>
<dbReference type="GO" id="GO:0016758">
    <property type="term" value="F:hexosyltransferase activity"/>
    <property type="evidence" value="ECO:0007669"/>
    <property type="project" value="InterPro"/>
</dbReference>
<evidence type="ECO:0000313" key="11">
    <source>
        <dbReference type="EMBL" id="KAJ6217750.1"/>
    </source>
</evidence>
<reference evidence="11" key="1">
    <citation type="submission" date="2022-12" db="EMBL/GenBank/DDBJ databases">
        <title>Genome assemblies of Blomia tropicalis.</title>
        <authorList>
            <person name="Cui Y."/>
        </authorList>
    </citation>
    <scope>NUCLEOTIDE SEQUENCE</scope>
    <source>
        <tissue evidence="11">Adult mites</tissue>
    </source>
</reference>
<keyword evidence="12" id="KW-1185">Reference proteome</keyword>
<keyword evidence="9 10" id="KW-0472">Membrane</keyword>
<organism evidence="11 12">
    <name type="scientific">Blomia tropicalis</name>
    <name type="common">Mite</name>
    <dbReference type="NCBI Taxonomy" id="40697"/>
    <lineage>
        <taxon>Eukaryota</taxon>
        <taxon>Metazoa</taxon>
        <taxon>Ecdysozoa</taxon>
        <taxon>Arthropoda</taxon>
        <taxon>Chelicerata</taxon>
        <taxon>Arachnida</taxon>
        <taxon>Acari</taxon>
        <taxon>Acariformes</taxon>
        <taxon>Sarcoptiformes</taxon>
        <taxon>Astigmata</taxon>
        <taxon>Glycyphagoidea</taxon>
        <taxon>Echimyopodidae</taxon>
        <taxon>Blomia</taxon>
    </lineage>
</organism>
<comment type="similarity">
    <text evidence="2 10">Belongs to the glycosyltransferase 31 family.</text>
</comment>
<dbReference type="EMBL" id="JAPWDV010000003">
    <property type="protein sequence ID" value="KAJ6217750.1"/>
    <property type="molecule type" value="Genomic_DNA"/>
</dbReference>
<evidence type="ECO:0000256" key="3">
    <source>
        <dbReference type="ARBA" id="ARBA00022676"/>
    </source>
</evidence>
<dbReference type="GO" id="GO:0006493">
    <property type="term" value="P:protein O-linked glycosylation"/>
    <property type="evidence" value="ECO:0007669"/>
    <property type="project" value="TreeGrafter"/>
</dbReference>
<dbReference type="Pfam" id="PF01762">
    <property type="entry name" value="Galactosyl_T"/>
    <property type="match status" value="1"/>
</dbReference>
<comment type="subcellular location">
    <subcellularLocation>
        <location evidence="1 10">Golgi apparatus membrane</location>
        <topology evidence="1 10">Single-pass type II membrane protein</topology>
    </subcellularLocation>
</comment>
<protein>
    <recommendedName>
        <fullName evidence="10">Hexosyltransferase</fullName>
        <ecNumber evidence="10">2.4.1.-</ecNumber>
    </recommendedName>
</protein>
<gene>
    <name evidence="11" type="ORF">RDWZM_008907</name>
</gene>
<evidence type="ECO:0000256" key="8">
    <source>
        <dbReference type="ARBA" id="ARBA00023034"/>
    </source>
</evidence>
<evidence type="ECO:0000313" key="12">
    <source>
        <dbReference type="Proteomes" id="UP001142055"/>
    </source>
</evidence>
<evidence type="ECO:0000256" key="2">
    <source>
        <dbReference type="ARBA" id="ARBA00008661"/>
    </source>
</evidence>
<proteinExistence type="inferred from homology"/>
<evidence type="ECO:0000256" key="7">
    <source>
        <dbReference type="ARBA" id="ARBA00022989"/>
    </source>
</evidence>
<name>A0A9Q0RKU0_BLOTA</name>
<sequence length="410" mass="48353">MRYEPILQQQMDHNRTIEMVRRFGRNGLFISVPIFVLLLINYHYNIYHGYIPQDTQVNGTLADTDYMKSTTIDLPIAVATTAMEHQMMTSQWKVLQDGTVIHLGSKNVDYNYTFRMIDADRCSSLRANESSFVIVVETDIVNFDERQLIRETWGLDVMQELANYRVIFMVGLGRNPEIQNKLDYESIMYGDIVQIDVNEDFQNLTHKSIHMLYWYSRYCGNSRFLFKTDDDIYLHIPNMVNMFRTIEFNGSILCHQNKSRKIIRNFSDLHFFMYSYKNRNKQEVMKQIRKKFHKYLIGYDILPGSLYPNYCSGFGYSMNRNVAEKLLEASEKIPYIGIEDVFITGFCRQKCNITIMNNVNFRLKPYIFPIEGKCAFENGRITSNEMSKSDIRKLWTHVNSQGYYCKLTPQ</sequence>
<dbReference type="PANTHER" id="PTHR11214:SF314">
    <property type="entry name" value="HEXOSYLTRANSFERASE"/>
    <property type="match status" value="1"/>
</dbReference>
<evidence type="ECO:0000256" key="10">
    <source>
        <dbReference type="RuleBase" id="RU363063"/>
    </source>
</evidence>
<dbReference type="AlphaFoldDB" id="A0A9Q0RKU0"/>
<comment type="caution">
    <text evidence="11">The sequence shown here is derived from an EMBL/GenBank/DDBJ whole genome shotgun (WGS) entry which is preliminary data.</text>
</comment>
<keyword evidence="4" id="KW-0808">Transferase</keyword>
<keyword evidence="3 10" id="KW-0328">Glycosyltransferase</keyword>
<dbReference type="Proteomes" id="UP001142055">
    <property type="component" value="Chromosome 3"/>
</dbReference>
<dbReference type="PANTHER" id="PTHR11214">
    <property type="entry name" value="BETA-1,3-N-ACETYLGLUCOSAMINYLTRANSFERASE"/>
    <property type="match status" value="1"/>
</dbReference>
<feature type="transmembrane region" description="Helical" evidence="10">
    <location>
        <begin position="23"/>
        <end position="44"/>
    </location>
</feature>
<dbReference type="OMA" id="CRHKAGI"/>
<dbReference type="GO" id="GO:0000139">
    <property type="term" value="C:Golgi membrane"/>
    <property type="evidence" value="ECO:0007669"/>
    <property type="project" value="UniProtKB-SubCell"/>
</dbReference>
<dbReference type="InterPro" id="IPR002659">
    <property type="entry name" value="Glyco_trans_31"/>
</dbReference>
<dbReference type="EC" id="2.4.1.-" evidence="10"/>
<keyword evidence="6 10" id="KW-0735">Signal-anchor</keyword>
<evidence type="ECO:0000256" key="4">
    <source>
        <dbReference type="ARBA" id="ARBA00022679"/>
    </source>
</evidence>